<organism evidence="2 3">
    <name type="scientific">Favolaschia claudopus</name>
    <dbReference type="NCBI Taxonomy" id="2862362"/>
    <lineage>
        <taxon>Eukaryota</taxon>
        <taxon>Fungi</taxon>
        <taxon>Dikarya</taxon>
        <taxon>Basidiomycota</taxon>
        <taxon>Agaricomycotina</taxon>
        <taxon>Agaricomycetes</taxon>
        <taxon>Agaricomycetidae</taxon>
        <taxon>Agaricales</taxon>
        <taxon>Marasmiineae</taxon>
        <taxon>Mycenaceae</taxon>
        <taxon>Favolaschia</taxon>
    </lineage>
</organism>
<evidence type="ECO:0000256" key="1">
    <source>
        <dbReference type="SAM" id="MobiDB-lite"/>
    </source>
</evidence>
<comment type="caution">
    <text evidence="2">The sequence shown here is derived from an EMBL/GenBank/DDBJ whole genome shotgun (WGS) entry which is preliminary data.</text>
</comment>
<dbReference type="EMBL" id="JAWWNJ010000035">
    <property type="protein sequence ID" value="KAK7024117.1"/>
    <property type="molecule type" value="Genomic_DNA"/>
</dbReference>
<dbReference type="Proteomes" id="UP001362999">
    <property type="component" value="Unassembled WGS sequence"/>
</dbReference>
<keyword evidence="3" id="KW-1185">Reference proteome</keyword>
<evidence type="ECO:0000313" key="2">
    <source>
        <dbReference type="EMBL" id="KAK7024117.1"/>
    </source>
</evidence>
<evidence type="ECO:0000313" key="3">
    <source>
        <dbReference type="Proteomes" id="UP001362999"/>
    </source>
</evidence>
<proteinExistence type="predicted"/>
<sequence>MRIWPADWPSGALDLTNIAPWIAPNIPIRRSLGRSGMNRSQKALKMPFWVADVNGNLFWPQGLRNQNNTGVIVSGAKRNKSESKTSQNANLASRLALWCSGSDKHCTVDSTEQPNPPQSGAKWNELESKSTENAILGSRCQRLRRRGMNRSQKAVKMRIWPADWPSGAPDLTNIVPWTAPNRPIHRSLGRSGMNRSQKAVKMPFWVADVNGDLFRP</sequence>
<accession>A0AAW0BEH4</accession>
<reference evidence="2 3" key="1">
    <citation type="journal article" date="2024" name="J Genomics">
        <title>Draft genome sequencing and assembly of Favolaschia claudopus CIRM-BRFM 2984 isolated from oak limbs.</title>
        <authorList>
            <person name="Navarro D."/>
            <person name="Drula E."/>
            <person name="Chaduli D."/>
            <person name="Cazenave R."/>
            <person name="Ahrendt S."/>
            <person name="Wang J."/>
            <person name="Lipzen A."/>
            <person name="Daum C."/>
            <person name="Barry K."/>
            <person name="Grigoriev I.V."/>
            <person name="Favel A."/>
            <person name="Rosso M.N."/>
            <person name="Martin F."/>
        </authorList>
    </citation>
    <scope>NUCLEOTIDE SEQUENCE [LARGE SCALE GENOMIC DNA]</scope>
    <source>
        <strain evidence="2 3">CIRM-BRFM 2984</strain>
    </source>
</reference>
<feature type="region of interest" description="Disordered" evidence="1">
    <location>
        <begin position="106"/>
        <end position="128"/>
    </location>
</feature>
<name>A0AAW0BEH4_9AGAR</name>
<protein>
    <submittedName>
        <fullName evidence="2">Uncharacterized protein</fullName>
    </submittedName>
</protein>
<dbReference type="AlphaFoldDB" id="A0AAW0BEH4"/>
<gene>
    <name evidence="2" type="ORF">R3P38DRAFT_2779663</name>
</gene>